<dbReference type="GO" id="GO:0003824">
    <property type="term" value="F:catalytic activity"/>
    <property type="evidence" value="ECO:0007669"/>
    <property type="project" value="InterPro"/>
</dbReference>
<name>A0A485LN68_9STRA</name>
<accession>A0A485LN68</accession>
<reference evidence="3 4" key="1">
    <citation type="submission" date="2019-03" db="EMBL/GenBank/DDBJ databases">
        <authorList>
            <person name="Gaulin E."/>
            <person name="Dumas B."/>
        </authorList>
    </citation>
    <scope>NUCLEOTIDE SEQUENCE [LARGE SCALE GENOMIC DNA]</scope>
    <source>
        <strain evidence="3">CBS 568.67</strain>
    </source>
</reference>
<dbReference type="OrthoDB" id="19657at2759"/>
<dbReference type="InterPro" id="IPR050471">
    <property type="entry name" value="AB_hydrolase"/>
</dbReference>
<organism evidence="3 4">
    <name type="scientific">Aphanomyces stellatus</name>
    <dbReference type="NCBI Taxonomy" id="120398"/>
    <lineage>
        <taxon>Eukaryota</taxon>
        <taxon>Sar</taxon>
        <taxon>Stramenopiles</taxon>
        <taxon>Oomycota</taxon>
        <taxon>Saprolegniomycetes</taxon>
        <taxon>Saprolegniales</taxon>
        <taxon>Verrucalvaceae</taxon>
        <taxon>Aphanomyces</taxon>
    </lineage>
</organism>
<dbReference type="InterPro" id="IPR000639">
    <property type="entry name" value="Epox_hydrolase-like"/>
</dbReference>
<evidence type="ECO:0000313" key="2">
    <source>
        <dbReference type="EMBL" id="KAF0684434.1"/>
    </source>
</evidence>
<dbReference type="SUPFAM" id="SSF53474">
    <property type="entry name" value="alpha/beta-Hydrolases"/>
    <property type="match status" value="1"/>
</dbReference>
<sequence>MSDLDAVYSSASRKAHFDKVHMARLRNGLHMEYALHGRDSAPEKVLLIVGFQGLKEEWLPLISTLLPPNNLTTAAQYQLVSFDNRGVGGTDKPWGLYSTTQMALDAVQLMDHLQWSSAHVVGASLGGMIAQELAYIAPERVKSLVLMVTTPGFMQSLLSFDQWSGYWALFKKALSGTPVAALLHVFYPEEYLGELLRGDISVGMVLYSHHVDTFKVSQLHMSGFLGQYAAVLRHRMTPDRLARIRAHGFPIAVVAAKKDRVIHSDNSKILYAWLKGNNTHAIVFEDSGHGVVLQHRQQIAQALRNHFESCYSVKSRL</sequence>
<dbReference type="Proteomes" id="UP000332933">
    <property type="component" value="Unassembled WGS sequence"/>
</dbReference>
<dbReference type="PRINTS" id="PR00111">
    <property type="entry name" value="ABHYDROLASE"/>
</dbReference>
<keyword evidence="4" id="KW-1185">Reference proteome</keyword>
<dbReference type="Pfam" id="PF00561">
    <property type="entry name" value="Abhydrolase_1"/>
    <property type="match status" value="1"/>
</dbReference>
<protein>
    <submittedName>
        <fullName evidence="3">Aste57867_23575 protein</fullName>
    </submittedName>
</protein>
<dbReference type="InterPro" id="IPR000073">
    <property type="entry name" value="AB_hydrolase_1"/>
</dbReference>
<feature type="domain" description="AB hydrolase-1" evidence="1">
    <location>
        <begin position="45"/>
        <end position="295"/>
    </location>
</feature>
<dbReference type="PANTHER" id="PTHR43433:SF5">
    <property type="entry name" value="AB HYDROLASE-1 DOMAIN-CONTAINING PROTEIN"/>
    <property type="match status" value="1"/>
</dbReference>
<dbReference type="PRINTS" id="PR00412">
    <property type="entry name" value="EPOXHYDRLASE"/>
</dbReference>
<reference evidence="2" key="2">
    <citation type="submission" date="2019-06" db="EMBL/GenBank/DDBJ databases">
        <title>Genomics analysis of Aphanomyces spp. identifies a new class of oomycete effector associated with host adaptation.</title>
        <authorList>
            <person name="Gaulin E."/>
        </authorList>
    </citation>
    <scope>NUCLEOTIDE SEQUENCE</scope>
    <source>
        <strain evidence="2">CBS 578.67</strain>
    </source>
</reference>
<evidence type="ECO:0000313" key="3">
    <source>
        <dbReference type="EMBL" id="VFU00220.1"/>
    </source>
</evidence>
<dbReference type="PANTHER" id="PTHR43433">
    <property type="entry name" value="HYDROLASE, ALPHA/BETA FOLD FAMILY PROTEIN"/>
    <property type="match status" value="1"/>
</dbReference>
<proteinExistence type="predicted"/>
<evidence type="ECO:0000259" key="1">
    <source>
        <dbReference type="Pfam" id="PF00561"/>
    </source>
</evidence>
<dbReference type="EMBL" id="VJMH01007285">
    <property type="protein sequence ID" value="KAF0684434.1"/>
    <property type="molecule type" value="Genomic_DNA"/>
</dbReference>
<dbReference type="InterPro" id="IPR029058">
    <property type="entry name" value="AB_hydrolase_fold"/>
</dbReference>
<dbReference type="AlphaFoldDB" id="A0A485LN68"/>
<dbReference type="EMBL" id="CAADRA010007311">
    <property type="protein sequence ID" value="VFU00220.1"/>
    <property type="molecule type" value="Genomic_DNA"/>
</dbReference>
<gene>
    <name evidence="3" type="primary">Aste57867_23575</name>
    <name evidence="2" type="ORF">As57867_023504</name>
    <name evidence="3" type="ORF">ASTE57867_23575</name>
</gene>
<evidence type="ECO:0000313" key="4">
    <source>
        <dbReference type="Proteomes" id="UP000332933"/>
    </source>
</evidence>
<dbReference type="Gene3D" id="3.40.50.1820">
    <property type="entry name" value="alpha/beta hydrolase"/>
    <property type="match status" value="1"/>
</dbReference>